<evidence type="ECO:0000313" key="4">
    <source>
        <dbReference type="Proteomes" id="UP000321947"/>
    </source>
</evidence>
<gene>
    <name evidence="2" type="ORF">E5676_scaffold986G00450</name>
    <name evidence="1" type="ORF">E6C27_scaffold357G00190</name>
</gene>
<reference evidence="3 4" key="1">
    <citation type="submission" date="2019-08" db="EMBL/GenBank/DDBJ databases">
        <title>Draft genome sequences of two oriental melons (Cucumis melo L. var makuwa).</title>
        <authorList>
            <person name="Kwon S.-Y."/>
        </authorList>
    </citation>
    <scope>NUCLEOTIDE SEQUENCE [LARGE SCALE GENOMIC DNA]</scope>
    <source>
        <strain evidence="4">cv. Chang Bougi</strain>
        <strain evidence="3">cv. SW 3</strain>
        <tissue evidence="1">Leaf</tissue>
    </source>
</reference>
<dbReference type="EMBL" id="SSTE01004154">
    <property type="protein sequence ID" value="KAA0062802.1"/>
    <property type="molecule type" value="Genomic_DNA"/>
</dbReference>
<dbReference type="AlphaFoldDB" id="A0A5A7V3I5"/>
<dbReference type="EMBL" id="SSTD01019265">
    <property type="protein sequence ID" value="TYJ96751.1"/>
    <property type="molecule type" value="Genomic_DNA"/>
</dbReference>
<evidence type="ECO:0000313" key="2">
    <source>
        <dbReference type="EMBL" id="TYJ96751.1"/>
    </source>
</evidence>
<comment type="caution">
    <text evidence="1">The sequence shown here is derived from an EMBL/GenBank/DDBJ whole genome shotgun (WGS) entry which is preliminary data.</text>
</comment>
<organism evidence="1 3">
    <name type="scientific">Cucumis melo var. makuwa</name>
    <name type="common">Oriental melon</name>
    <dbReference type="NCBI Taxonomy" id="1194695"/>
    <lineage>
        <taxon>Eukaryota</taxon>
        <taxon>Viridiplantae</taxon>
        <taxon>Streptophyta</taxon>
        <taxon>Embryophyta</taxon>
        <taxon>Tracheophyta</taxon>
        <taxon>Spermatophyta</taxon>
        <taxon>Magnoliopsida</taxon>
        <taxon>eudicotyledons</taxon>
        <taxon>Gunneridae</taxon>
        <taxon>Pentapetalae</taxon>
        <taxon>rosids</taxon>
        <taxon>fabids</taxon>
        <taxon>Cucurbitales</taxon>
        <taxon>Cucurbitaceae</taxon>
        <taxon>Benincaseae</taxon>
        <taxon>Cucumis</taxon>
    </lineage>
</organism>
<proteinExistence type="predicted"/>
<accession>A0A5A7V3I5</accession>
<protein>
    <recommendedName>
        <fullName evidence="5">Envelope-like protein</fullName>
    </recommendedName>
</protein>
<evidence type="ECO:0000313" key="1">
    <source>
        <dbReference type="EMBL" id="KAA0062802.1"/>
    </source>
</evidence>
<evidence type="ECO:0000313" key="3">
    <source>
        <dbReference type="Proteomes" id="UP000321393"/>
    </source>
</evidence>
<name>A0A5A7V3I5_CUCMM</name>
<sequence>MHGVQIRDRRFKSTPTRRPYRLPLKKSQVNISESSPISMHEEHITNSTTEDVEIATGVTESLVSEMDSDERYNVPLARLLNKGLFSNVEPSIADVPITTAYSNESSSSEDIFVPTPGHSSVTNKEVGQSWRFLPFRSSIRFSSLIDDQYSVPDLDPVGDSIGNLGGNIVDPTNENPNANVDAHGELTDNCALNNVEPNVDVP</sequence>
<dbReference type="Proteomes" id="UP000321393">
    <property type="component" value="Unassembled WGS sequence"/>
</dbReference>
<evidence type="ECO:0008006" key="5">
    <source>
        <dbReference type="Google" id="ProtNLM"/>
    </source>
</evidence>
<dbReference type="Proteomes" id="UP000321947">
    <property type="component" value="Unassembled WGS sequence"/>
</dbReference>